<dbReference type="PANTHER" id="PTHR24320:SF152">
    <property type="entry name" value="SHORT-CHAIN DEHYDROGENASE_REDUCTASE FAMILY PROTEIN"/>
    <property type="match status" value="1"/>
</dbReference>
<dbReference type="InterPro" id="IPR002347">
    <property type="entry name" value="SDR_fam"/>
</dbReference>
<dbReference type="Proteomes" id="UP000799779">
    <property type="component" value="Unassembled WGS sequence"/>
</dbReference>
<dbReference type="InterPro" id="IPR036291">
    <property type="entry name" value="NAD(P)-bd_dom_sf"/>
</dbReference>
<dbReference type="SUPFAM" id="SSF51735">
    <property type="entry name" value="NAD(P)-binding Rossmann-fold domains"/>
    <property type="match status" value="1"/>
</dbReference>
<keyword evidence="2" id="KW-0560">Oxidoreductase</keyword>
<reference evidence="3" key="1">
    <citation type="journal article" date="2020" name="Stud. Mycol.">
        <title>101 Dothideomycetes genomes: a test case for predicting lifestyles and emergence of pathogens.</title>
        <authorList>
            <person name="Haridas S."/>
            <person name="Albert R."/>
            <person name="Binder M."/>
            <person name="Bloem J."/>
            <person name="Labutti K."/>
            <person name="Salamov A."/>
            <person name="Andreopoulos B."/>
            <person name="Baker S."/>
            <person name="Barry K."/>
            <person name="Bills G."/>
            <person name="Bluhm B."/>
            <person name="Cannon C."/>
            <person name="Castanera R."/>
            <person name="Culley D."/>
            <person name="Daum C."/>
            <person name="Ezra D."/>
            <person name="Gonzalez J."/>
            <person name="Henrissat B."/>
            <person name="Kuo A."/>
            <person name="Liang C."/>
            <person name="Lipzen A."/>
            <person name="Lutzoni F."/>
            <person name="Magnuson J."/>
            <person name="Mondo S."/>
            <person name="Nolan M."/>
            <person name="Ohm R."/>
            <person name="Pangilinan J."/>
            <person name="Park H.-J."/>
            <person name="Ramirez L."/>
            <person name="Alfaro M."/>
            <person name="Sun H."/>
            <person name="Tritt A."/>
            <person name="Yoshinaga Y."/>
            <person name="Zwiers L.-H."/>
            <person name="Turgeon B."/>
            <person name="Goodwin S."/>
            <person name="Spatafora J."/>
            <person name="Crous P."/>
            <person name="Grigoriev I."/>
        </authorList>
    </citation>
    <scope>NUCLEOTIDE SEQUENCE</scope>
    <source>
        <strain evidence="3">CBS 123094</strain>
    </source>
</reference>
<dbReference type="Pfam" id="PF00106">
    <property type="entry name" value="adh_short"/>
    <property type="match status" value="1"/>
</dbReference>
<dbReference type="AlphaFoldDB" id="A0A6A5X4C6"/>
<dbReference type="PRINTS" id="PR00081">
    <property type="entry name" value="GDHRDH"/>
</dbReference>
<evidence type="ECO:0000256" key="2">
    <source>
        <dbReference type="ARBA" id="ARBA00023002"/>
    </source>
</evidence>
<accession>A0A6A5X4C6</accession>
<dbReference type="EMBL" id="ML977556">
    <property type="protein sequence ID" value="KAF2007727.1"/>
    <property type="molecule type" value="Genomic_DNA"/>
</dbReference>
<dbReference type="PANTHER" id="PTHR24320">
    <property type="entry name" value="RETINOL DEHYDROGENASE"/>
    <property type="match status" value="1"/>
</dbReference>
<evidence type="ECO:0000256" key="1">
    <source>
        <dbReference type="ARBA" id="ARBA00006484"/>
    </source>
</evidence>
<protein>
    <submittedName>
        <fullName evidence="3">NAD(P)-binding protein</fullName>
    </submittedName>
</protein>
<dbReference type="GO" id="GO:0016491">
    <property type="term" value="F:oxidoreductase activity"/>
    <property type="evidence" value="ECO:0007669"/>
    <property type="project" value="UniProtKB-KW"/>
</dbReference>
<dbReference type="Gene3D" id="3.40.50.720">
    <property type="entry name" value="NAD(P)-binding Rossmann-like Domain"/>
    <property type="match status" value="1"/>
</dbReference>
<organism evidence="3 4">
    <name type="scientific">Amniculicola lignicola CBS 123094</name>
    <dbReference type="NCBI Taxonomy" id="1392246"/>
    <lineage>
        <taxon>Eukaryota</taxon>
        <taxon>Fungi</taxon>
        <taxon>Dikarya</taxon>
        <taxon>Ascomycota</taxon>
        <taxon>Pezizomycotina</taxon>
        <taxon>Dothideomycetes</taxon>
        <taxon>Pleosporomycetidae</taxon>
        <taxon>Pleosporales</taxon>
        <taxon>Amniculicolaceae</taxon>
        <taxon>Amniculicola</taxon>
    </lineage>
</organism>
<dbReference type="OrthoDB" id="542013at2759"/>
<gene>
    <name evidence="3" type="ORF">P154DRAFT_516546</name>
</gene>
<keyword evidence="4" id="KW-1185">Reference proteome</keyword>
<name>A0A6A5X4C6_9PLEO</name>
<evidence type="ECO:0000313" key="3">
    <source>
        <dbReference type="EMBL" id="KAF2007727.1"/>
    </source>
</evidence>
<evidence type="ECO:0000313" key="4">
    <source>
        <dbReference type="Proteomes" id="UP000799779"/>
    </source>
</evidence>
<proteinExistence type="inferred from homology"/>
<sequence length="329" mass="35489">MSPSTPQQYDSTILLTGGTQGMGVHTALFLAKQCPSSLLILSSRTDPNNIAHTTNTKLGQSNTTFLPLNLAPISKVHAYVSNFKAQGYPKIKSLVLNAGVQIPGAIEYTEDGYERNLAVNHIGHAALFHGLMDAGFLAPDCKIVITTSSVHDPSKGWGYKIYWPSVEGAMKPDAETIKTYSGMDRYSVSKFANTAWMLALSRRLAASSESLAETGDESARKMTAVAMNPGLMPGTNLFNNGNAFIFWLIVHVGPLLLPLLKLLREDIKSPRESGEALAWLAVGEGAKGLNGEYMNGKKMGKSSELAGRESVGDELWEWTVKVVGTEGKL</sequence>
<comment type="similarity">
    <text evidence="1">Belongs to the short-chain dehydrogenases/reductases (SDR) family.</text>
</comment>